<dbReference type="GO" id="GO:0003676">
    <property type="term" value="F:nucleic acid binding"/>
    <property type="evidence" value="ECO:0007669"/>
    <property type="project" value="InterPro"/>
</dbReference>
<dbReference type="EMBL" id="KI913121">
    <property type="protein sequence ID" value="ETV82807.1"/>
    <property type="molecule type" value="Genomic_DNA"/>
</dbReference>
<name>W4GSX2_APHAT</name>
<organism evidence="1">
    <name type="scientific">Aphanomyces astaci</name>
    <name type="common">Crayfish plague agent</name>
    <dbReference type="NCBI Taxonomy" id="112090"/>
    <lineage>
        <taxon>Eukaryota</taxon>
        <taxon>Sar</taxon>
        <taxon>Stramenopiles</taxon>
        <taxon>Oomycota</taxon>
        <taxon>Saprolegniomycetes</taxon>
        <taxon>Saprolegniales</taxon>
        <taxon>Verrucalvaceae</taxon>
        <taxon>Aphanomyces</taxon>
    </lineage>
</organism>
<dbReference type="OrthoDB" id="102548at2759"/>
<dbReference type="Gene3D" id="3.30.420.10">
    <property type="entry name" value="Ribonuclease H-like superfamily/Ribonuclease H"/>
    <property type="match status" value="1"/>
</dbReference>
<reference evidence="1" key="1">
    <citation type="submission" date="2013-12" db="EMBL/GenBank/DDBJ databases">
        <title>The Genome Sequence of Aphanomyces astaci APO3.</title>
        <authorList>
            <consortium name="The Broad Institute Genomics Platform"/>
            <person name="Russ C."/>
            <person name="Tyler B."/>
            <person name="van West P."/>
            <person name="Dieguez-Uribeondo J."/>
            <person name="Young S.K."/>
            <person name="Zeng Q."/>
            <person name="Gargeya S."/>
            <person name="Fitzgerald M."/>
            <person name="Abouelleil A."/>
            <person name="Alvarado L."/>
            <person name="Chapman S.B."/>
            <person name="Gainer-Dewar J."/>
            <person name="Goldberg J."/>
            <person name="Griggs A."/>
            <person name="Gujja S."/>
            <person name="Hansen M."/>
            <person name="Howarth C."/>
            <person name="Imamovic A."/>
            <person name="Ireland A."/>
            <person name="Larimer J."/>
            <person name="McCowan C."/>
            <person name="Murphy C."/>
            <person name="Pearson M."/>
            <person name="Poon T.W."/>
            <person name="Priest M."/>
            <person name="Roberts A."/>
            <person name="Saif S."/>
            <person name="Shea T."/>
            <person name="Sykes S."/>
            <person name="Wortman J."/>
            <person name="Nusbaum C."/>
            <person name="Birren B."/>
        </authorList>
    </citation>
    <scope>NUCLEOTIDE SEQUENCE [LARGE SCALE GENOMIC DNA]</scope>
    <source>
        <strain evidence="1">APO3</strain>
    </source>
</reference>
<proteinExistence type="predicted"/>
<dbReference type="RefSeq" id="XP_009827478.1">
    <property type="nucleotide sequence ID" value="XM_009829176.1"/>
</dbReference>
<gene>
    <name evidence="1" type="ORF">H257_04588</name>
</gene>
<dbReference type="InterPro" id="IPR036397">
    <property type="entry name" value="RNaseH_sf"/>
</dbReference>
<accession>W4GSX2</accession>
<protein>
    <submittedName>
        <fullName evidence="1">Uncharacterized protein</fullName>
    </submittedName>
</protein>
<dbReference type="AlphaFoldDB" id="W4GSX2"/>
<sequence length="342" mass="38543">MRRESLQIACRHLFPALLAIHQGQCRGREILRRSNAALYNITRLHEDVSPWTAAALWRTLRPKFLEMSVEKLKRSHEEVEAAIRAVPHHSRQTLRSLAAACAIPKTAIVRHLKAVARFKACSSYVKPFLTDDNSRTRMEYAMSFLNPSSSGNHIFPGIYYVYDDEVLALRSAKSKSFITKVMFLAAVARPRYDSGRKQVFDGKIGVWPFVMKAPAARASKNRPIGTILTVPLIVNGDLYEDVVFEKLVPDIKSKFPRSVQGQGIFLQQDNASPHQRVTSKLLESREQFHEAAGPTRTNKTTTRRAELGSGRRARSLITEAHKAHKTDMRAATIVARRAGYLV</sequence>
<evidence type="ECO:0000313" key="1">
    <source>
        <dbReference type="EMBL" id="ETV82807.1"/>
    </source>
</evidence>
<dbReference type="VEuPathDB" id="FungiDB:H257_04588"/>
<dbReference type="GeneID" id="20806584"/>
<dbReference type="PANTHER" id="PTHR47169">
    <property type="entry name" value="OS01G0541250 PROTEIN"/>
    <property type="match status" value="1"/>
</dbReference>